<evidence type="ECO:0000256" key="15">
    <source>
        <dbReference type="SAM" id="MobiDB-lite"/>
    </source>
</evidence>
<reference evidence="17" key="1">
    <citation type="submission" date="2020-09" db="EMBL/GenBank/DDBJ databases">
        <authorList>
            <person name="Kikuchi T."/>
        </authorList>
    </citation>
    <scope>NUCLEOTIDE SEQUENCE</scope>
    <source>
        <strain evidence="17">SH1</strain>
    </source>
</reference>
<name>A0A811JSP7_9BILA</name>
<evidence type="ECO:0000256" key="3">
    <source>
        <dbReference type="ARBA" id="ARBA00012893"/>
    </source>
</evidence>
<comment type="similarity">
    <text evidence="2 13">Belongs to the histidine acid phosphatase family. VIP1 subfamily.</text>
</comment>
<dbReference type="Pfam" id="PF00328">
    <property type="entry name" value="His_Phos_2"/>
    <property type="match status" value="1"/>
</dbReference>
<evidence type="ECO:0000256" key="9">
    <source>
        <dbReference type="ARBA" id="ARBA00033696"/>
    </source>
</evidence>
<dbReference type="SUPFAM" id="SSF56059">
    <property type="entry name" value="Glutathione synthetase ATP-binding domain-like"/>
    <property type="match status" value="1"/>
</dbReference>
<dbReference type="InterPro" id="IPR033379">
    <property type="entry name" value="Acid_Pase_AS"/>
</dbReference>
<dbReference type="FunFam" id="3.30.470.20:FF:000003">
    <property type="entry name" value="Inositol hexakisphosphate and diphosphoinositol-pentakisphosphate kinase"/>
    <property type="match status" value="1"/>
</dbReference>
<evidence type="ECO:0000256" key="7">
    <source>
        <dbReference type="ARBA" id="ARBA00022777"/>
    </source>
</evidence>
<dbReference type="InterPro" id="IPR029033">
    <property type="entry name" value="His_PPase_superfam"/>
</dbReference>
<dbReference type="PROSITE" id="PS00616">
    <property type="entry name" value="HIS_ACID_PHOSPHAT_1"/>
    <property type="match status" value="1"/>
</dbReference>
<dbReference type="InterPro" id="IPR037446">
    <property type="entry name" value="His_Pase_VIP1"/>
</dbReference>
<dbReference type="GO" id="GO:0005829">
    <property type="term" value="C:cytosol"/>
    <property type="evidence" value="ECO:0007669"/>
    <property type="project" value="UniProtKB-SubCell"/>
</dbReference>
<dbReference type="GO" id="GO:0032958">
    <property type="term" value="P:inositol phosphate biosynthetic process"/>
    <property type="evidence" value="ECO:0007669"/>
    <property type="project" value="TreeGrafter"/>
</dbReference>
<dbReference type="InterPro" id="IPR040557">
    <property type="entry name" value="VIP1_N"/>
</dbReference>
<feature type="region of interest" description="Disordered" evidence="15">
    <location>
        <begin position="1200"/>
        <end position="1291"/>
    </location>
</feature>
<dbReference type="OrthoDB" id="18042at2759"/>
<evidence type="ECO:0000256" key="12">
    <source>
        <dbReference type="ARBA" id="ARBA00071668"/>
    </source>
</evidence>
<dbReference type="Gene3D" id="3.40.50.11950">
    <property type="match status" value="1"/>
</dbReference>
<feature type="compositionally biased region" description="Polar residues" evidence="15">
    <location>
        <begin position="957"/>
        <end position="976"/>
    </location>
</feature>
<dbReference type="GO" id="GO:0016791">
    <property type="term" value="F:phosphatase activity"/>
    <property type="evidence" value="ECO:0007669"/>
    <property type="project" value="UniProtKB-ARBA"/>
</dbReference>
<feature type="compositionally biased region" description="Basic and acidic residues" evidence="15">
    <location>
        <begin position="1271"/>
        <end position="1284"/>
    </location>
</feature>
<keyword evidence="4 13" id="KW-0963">Cytoplasm</keyword>
<evidence type="ECO:0000256" key="6">
    <source>
        <dbReference type="ARBA" id="ARBA00022741"/>
    </source>
</evidence>
<feature type="compositionally biased region" description="Low complexity" evidence="15">
    <location>
        <begin position="1221"/>
        <end position="1235"/>
    </location>
</feature>
<evidence type="ECO:0000256" key="10">
    <source>
        <dbReference type="ARBA" id="ARBA00034629"/>
    </source>
</evidence>
<feature type="region of interest" description="Disordered" evidence="15">
    <location>
        <begin position="1"/>
        <end position="37"/>
    </location>
</feature>
<evidence type="ECO:0000256" key="11">
    <source>
        <dbReference type="ARBA" id="ARBA00055071"/>
    </source>
</evidence>
<comment type="function">
    <text evidence="11">Bifunctional inositol kinase that acts in concert with the IP6K kinases to synthesize the diphosphate group-containing inositol pyrophosphates diphosphoinositol pentakisphosphate, PP-InsP5, and bis-diphosphoinositol tetrakisphosphate, (PP)2-InsP4. PP-InsP5 and (PP)2-InsP4, also respectively called InsP7 and InsP8, may regulate a variety of cellular processes, including apoptosis, vesicle trafficking, cytoskeletal dynamics, and exocytosis. Phosphorylates inositol hexakisphosphate (InsP6) at position 1 to produce PP-InsP5 which is in turn phosphorylated by IP6Ks to produce (PP)2-InsP4. Alternatively, phosphorylates PP-InsP5 at position 1, produced by IP6Ks from InsP6, to produce (PP)2-InsP4.</text>
</comment>
<keyword evidence="7 13" id="KW-0418">Kinase</keyword>
<feature type="coiled-coil region" evidence="14">
    <location>
        <begin position="431"/>
        <end position="486"/>
    </location>
</feature>
<evidence type="ECO:0000256" key="4">
    <source>
        <dbReference type="ARBA" id="ARBA00022490"/>
    </source>
</evidence>
<protein>
    <recommendedName>
        <fullName evidence="12 13">Inositol hexakisphosphate and diphosphoinositol-pentakisphosphate kinase</fullName>
        <ecNumber evidence="3 13">2.7.4.24</ecNumber>
    </recommendedName>
</protein>
<evidence type="ECO:0000259" key="16">
    <source>
        <dbReference type="Pfam" id="PF18086"/>
    </source>
</evidence>
<evidence type="ECO:0000256" key="14">
    <source>
        <dbReference type="SAM" id="Coils"/>
    </source>
</evidence>
<evidence type="ECO:0000313" key="18">
    <source>
        <dbReference type="Proteomes" id="UP000614601"/>
    </source>
</evidence>
<keyword evidence="6 13" id="KW-0547">Nucleotide-binding</keyword>
<dbReference type="EC" id="2.7.4.24" evidence="3 13"/>
<proteinExistence type="inferred from homology"/>
<feature type="domain" description="VIP1 N-terminal" evidence="16">
    <location>
        <begin position="42"/>
        <end position="133"/>
    </location>
</feature>
<evidence type="ECO:0000256" key="13">
    <source>
        <dbReference type="RuleBase" id="RU365032"/>
    </source>
</evidence>
<feature type="compositionally biased region" description="Basic and acidic residues" evidence="15">
    <location>
        <begin position="1210"/>
        <end position="1219"/>
    </location>
</feature>
<dbReference type="PANTHER" id="PTHR12750:SF9">
    <property type="entry name" value="INOSITOL HEXAKISPHOSPHATE AND DIPHOSPHOINOSITOL-PENTAKISPHOSPHATE KINASE"/>
    <property type="match status" value="1"/>
</dbReference>
<gene>
    <name evidence="17" type="ORF">BOKJ2_LOCUS953</name>
</gene>
<feature type="compositionally biased region" description="Basic and acidic residues" evidence="15">
    <location>
        <begin position="1091"/>
        <end position="1105"/>
    </location>
</feature>
<keyword evidence="18" id="KW-1185">Reference proteome</keyword>
<comment type="caution">
    <text evidence="17">The sequence shown here is derived from an EMBL/GenBank/DDBJ whole genome shotgun (WGS) entry which is preliminary data.</text>
</comment>
<dbReference type="EMBL" id="CAJFCW020000001">
    <property type="protein sequence ID" value="CAG9081094.1"/>
    <property type="molecule type" value="Genomic_DNA"/>
</dbReference>
<accession>A0A811JSP7</accession>
<sequence length="1445" mass="164822">MIAVTIDLKPSRSTMEADPKSPQTSKTQQETAESAPKAQKKIIVGVCAMQRKANSKPMRAIMKKIAEYYKDWLEIYVFPEDVILNEPVENWPLCDCLISFHATDFPLNKAIEYERLRRPYVINDLHRQFDLLDRRKVFRTLARAGIEHPRHCVLVRNEEGKVVGGELKEFNDHIEVNGMVFNKPFVEKPISAEDHNVYIYFPSSVGGGSQRLFRKVNDRSSWYSPVSTVRPEGSYIYEEFIQADGTDVKVYAVGPYYAHAEARKAPGLDGKVERDQDGKEVRYPVILTAKEKMIARRVVIAFGQTVCGFDLLRANGKSYVCDVNGFSFVKTSTKYYEDTARILGNTILRRLASSLSIPWHIPFQADDPPLVSTPSGRIMELRCVVSVIRHGDRTPKQKMKVIVNDERFLTLFKKHGGEKKMEIKMKKPAQLMEMLELIREILQEQQELRSNSLSRMTDLREDDAEFKEVEVILEKAEENVKTWEQMRTVLEMYGHFSGINRKIQMKYLNPKDFKNSSESEEAASPDIMLIVKWGGELTTAGVLQAEALGKLFRTLYPGIRRTDGKEGPEDTQGLGFLRLHSTYRHDLKIYASDEGRVQMTAAAFAKGLLALEGELTPILMQMVKSANTDGLLNDDYNARQFQNELKGYLHSVLQADRDFTPEDYQSLNPSGLRSISNAMEFIKNPRKMCHEIAGYVQKMCEIIRWHKINKPDRCLYLNESWELAERRWSKELREFKKNNRNGNEHEFDISKIPDIYDNIKYDLEHNPDLCINNESEFERFYLCVKNMADIVVPQEYGISEESKICVGQRVCTPLLAKIKNDLHRCVQNPEDGAESLTRLDPRASEGIATPMRHVRTRLYFTSESHIHTLMNLIRYGGLCPPDDKKWQRAMNFLSGVTEFNYMTQVVLMVYEDSRAEGESSSTDRFHVELLFSPGLYPCFLTEKEKIYETRFNNKQKIPQSLNNKNPKSFGCKSSSDASDREGTDTEFSKDSSIPNLVPAKETQRSCSYDVPSRSNSLKTPRTSPRRASPLKEEPKLLNEKKEESEGKEEGHESDEELTDNAVNLVVLGEVAGKEFSEMGQPATKLVRKRHTTSERYEPAQQKTEELVEEATPENYMSLIYNNAQKLEEAGKTNATAEGDLPKFVRFNTTPNQIIKSMSDVACNRRRLLSTDDSLDESRLREAEACAEGLILEANQATVGSGRGNWAKDILGTKDDETPKESPATSSTKTSNSSPNEPDRPPLSEVFSRRDIIVMKRSESKEPVGLQMNDIPETRKEGGEEETKRQSSRRSRFPYRFKHHTVNLLTGGSSVDNRLISTDVLMGKFADTNRKRHLNNPAVLSTAVIARSSSAPRLQTYKDGDEIPVAEIRRFWPPLRSLETMHDNIQFKQFDQFLEKMIMNNTPLPSPPRTPAFKDDTPNQAALDSKLKDTIKRLRQIKPAASTETQ</sequence>
<feature type="region of interest" description="Disordered" evidence="15">
    <location>
        <begin position="957"/>
        <end position="1060"/>
    </location>
</feature>
<dbReference type="GO" id="GO:0005524">
    <property type="term" value="F:ATP binding"/>
    <property type="evidence" value="ECO:0007669"/>
    <property type="project" value="UniProtKB-KW"/>
</dbReference>
<dbReference type="GO" id="GO:0000828">
    <property type="term" value="F:inositol hexakisphosphate kinase activity"/>
    <property type="evidence" value="ECO:0007669"/>
    <property type="project" value="TreeGrafter"/>
</dbReference>
<feature type="compositionally biased region" description="Polar residues" evidence="15">
    <location>
        <begin position="21"/>
        <end position="32"/>
    </location>
</feature>
<keyword evidence="5 13" id="KW-0808">Transferase</keyword>
<comment type="catalytic activity">
    <reaction evidence="9">
        <text>5-diphospho-1D-myo-inositol 1,2,3,4,6-pentakisphosphate + ATP + H(+) = 1,5-bis(diphospho)-1D-myo-inositol 2,3,4,6-tetrakisphosphate + ADP</text>
        <dbReference type="Rhea" id="RHEA:10276"/>
        <dbReference type="ChEBI" id="CHEBI:15378"/>
        <dbReference type="ChEBI" id="CHEBI:30616"/>
        <dbReference type="ChEBI" id="CHEBI:58628"/>
        <dbReference type="ChEBI" id="CHEBI:77983"/>
        <dbReference type="ChEBI" id="CHEBI:456216"/>
        <dbReference type="EC" id="2.7.4.24"/>
    </reaction>
    <physiologicalReaction direction="left-to-right" evidence="9">
        <dbReference type="Rhea" id="RHEA:10277"/>
    </physiologicalReaction>
</comment>
<dbReference type="PANTHER" id="PTHR12750">
    <property type="entry name" value="DIPHOSPHOINOSITOL PENTAKISPHOSPHATE KINASE"/>
    <property type="match status" value="1"/>
</dbReference>
<evidence type="ECO:0000313" key="17">
    <source>
        <dbReference type="EMBL" id="CAD5206269.1"/>
    </source>
</evidence>
<evidence type="ECO:0000256" key="2">
    <source>
        <dbReference type="ARBA" id="ARBA00005609"/>
    </source>
</evidence>
<feature type="region of interest" description="Disordered" evidence="15">
    <location>
        <begin position="1081"/>
        <end position="1105"/>
    </location>
</feature>
<feature type="compositionally biased region" description="Basic and acidic residues" evidence="15">
    <location>
        <begin position="1029"/>
        <end position="1050"/>
    </location>
</feature>
<evidence type="ECO:0000256" key="8">
    <source>
        <dbReference type="ARBA" id="ARBA00022840"/>
    </source>
</evidence>
<feature type="compositionally biased region" description="Basic and acidic residues" evidence="15">
    <location>
        <begin position="977"/>
        <end position="989"/>
    </location>
</feature>
<dbReference type="GO" id="GO:0033857">
    <property type="term" value="F:5-diphosphoinositol pentakisphosphate 1-kinase activity"/>
    <property type="evidence" value="ECO:0007669"/>
    <property type="project" value="TreeGrafter"/>
</dbReference>
<dbReference type="InterPro" id="IPR000560">
    <property type="entry name" value="His_Pase_clade-2"/>
</dbReference>
<dbReference type="GO" id="GO:0006020">
    <property type="term" value="P:inositol metabolic process"/>
    <property type="evidence" value="ECO:0007669"/>
    <property type="project" value="TreeGrafter"/>
</dbReference>
<comment type="subcellular location">
    <subcellularLocation>
        <location evidence="1 13">Cytoplasm</location>
        <location evidence="1 13">Cytosol</location>
    </subcellularLocation>
</comment>
<keyword evidence="14" id="KW-0175">Coiled coil</keyword>
<dbReference type="Proteomes" id="UP000783686">
    <property type="component" value="Unassembled WGS sequence"/>
</dbReference>
<dbReference type="EMBL" id="CAJFDH010000001">
    <property type="protein sequence ID" value="CAD5206269.1"/>
    <property type="molecule type" value="Genomic_DNA"/>
</dbReference>
<comment type="catalytic activity">
    <reaction evidence="10">
        <text>1D-myo-inositol hexakisphosphate + ATP = 1-diphospho-1D-myo-inositol 2,3,4,5,6-pentakisphosphate + ADP</text>
        <dbReference type="Rhea" id="RHEA:37459"/>
        <dbReference type="ChEBI" id="CHEBI:30616"/>
        <dbReference type="ChEBI" id="CHEBI:58130"/>
        <dbReference type="ChEBI" id="CHEBI:74946"/>
        <dbReference type="ChEBI" id="CHEBI:456216"/>
        <dbReference type="EC" id="2.7.4.24"/>
    </reaction>
    <physiologicalReaction direction="left-to-right" evidence="10">
        <dbReference type="Rhea" id="RHEA:37460"/>
    </physiologicalReaction>
</comment>
<organism evidence="17 18">
    <name type="scientific">Bursaphelenchus okinawaensis</name>
    <dbReference type="NCBI Taxonomy" id="465554"/>
    <lineage>
        <taxon>Eukaryota</taxon>
        <taxon>Metazoa</taxon>
        <taxon>Ecdysozoa</taxon>
        <taxon>Nematoda</taxon>
        <taxon>Chromadorea</taxon>
        <taxon>Rhabditida</taxon>
        <taxon>Tylenchina</taxon>
        <taxon>Tylenchomorpha</taxon>
        <taxon>Aphelenchoidea</taxon>
        <taxon>Aphelenchoididae</taxon>
        <taxon>Bursaphelenchus</taxon>
    </lineage>
</organism>
<feature type="compositionally biased region" description="Basic and acidic residues" evidence="15">
    <location>
        <begin position="1236"/>
        <end position="1261"/>
    </location>
</feature>
<dbReference type="Gene3D" id="3.30.470.20">
    <property type="entry name" value="ATP-grasp fold, B domain"/>
    <property type="match status" value="1"/>
</dbReference>
<keyword evidence="8 13" id="KW-0067">ATP-binding</keyword>
<dbReference type="SUPFAM" id="SSF53254">
    <property type="entry name" value="Phosphoglycerate mutase-like"/>
    <property type="match status" value="1"/>
</dbReference>
<feature type="region of interest" description="Disordered" evidence="15">
    <location>
        <begin position="1399"/>
        <end position="1418"/>
    </location>
</feature>
<dbReference type="Proteomes" id="UP000614601">
    <property type="component" value="Unassembled WGS sequence"/>
</dbReference>
<dbReference type="Gene3D" id="3.40.50.1240">
    <property type="entry name" value="Phosphoglycerate mutase-like"/>
    <property type="match status" value="1"/>
</dbReference>
<dbReference type="Pfam" id="PF18086">
    <property type="entry name" value="PPIP5K2_N"/>
    <property type="match status" value="1"/>
</dbReference>
<dbReference type="CDD" id="cd07061">
    <property type="entry name" value="HP_HAP_like"/>
    <property type="match status" value="1"/>
</dbReference>
<evidence type="ECO:0000256" key="1">
    <source>
        <dbReference type="ARBA" id="ARBA00004514"/>
    </source>
</evidence>
<feature type="compositionally biased region" description="Polar residues" evidence="15">
    <location>
        <begin position="1012"/>
        <end position="1022"/>
    </location>
</feature>
<evidence type="ECO:0000256" key="5">
    <source>
        <dbReference type="ARBA" id="ARBA00022679"/>
    </source>
</evidence>